<sequence>MDDAEKYLRTRSQQDPEFASDYKQAKLNQQLGYAVWQLRNDMGLSVKDFAVKIGQTEQEVSAMEDGSKELTVKELAQIAEKTQRKINFQFS</sequence>
<evidence type="ECO:0000313" key="3">
    <source>
        <dbReference type="Proteomes" id="UP000721920"/>
    </source>
</evidence>
<evidence type="ECO:0000313" key="2">
    <source>
        <dbReference type="EMBL" id="HJE87403.1"/>
    </source>
</evidence>
<dbReference type="EMBL" id="DYXN01000109">
    <property type="protein sequence ID" value="HJE87403.1"/>
    <property type="molecule type" value="Genomic_DNA"/>
</dbReference>
<dbReference type="SUPFAM" id="SSF47413">
    <property type="entry name" value="lambda repressor-like DNA-binding domains"/>
    <property type="match status" value="1"/>
</dbReference>
<protein>
    <submittedName>
        <fullName evidence="2">Helix-turn-helix domain-containing protein</fullName>
    </submittedName>
</protein>
<name>A0A921F1G0_9LACO</name>
<dbReference type="PROSITE" id="PS50943">
    <property type="entry name" value="HTH_CROC1"/>
    <property type="match status" value="1"/>
</dbReference>
<feature type="domain" description="HTH cro/C1-type" evidence="1">
    <location>
        <begin position="35"/>
        <end position="89"/>
    </location>
</feature>
<comment type="caution">
    <text evidence="2">The sequence shown here is derived from an EMBL/GenBank/DDBJ whole genome shotgun (WGS) entry which is preliminary data.</text>
</comment>
<reference evidence="2" key="2">
    <citation type="submission" date="2021-09" db="EMBL/GenBank/DDBJ databases">
        <authorList>
            <person name="Gilroy R."/>
        </authorList>
    </citation>
    <scope>NUCLEOTIDE SEQUENCE</scope>
    <source>
        <strain evidence="2">CHK173-2145</strain>
    </source>
</reference>
<dbReference type="Pfam" id="PF01381">
    <property type="entry name" value="HTH_3"/>
    <property type="match status" value="1"/>
</dbReference>
<proteinExistence type="predicted"/>
<dbReference type="AlphaFoldDB" id="A0A921F1G0"/>
<gene>
    <name evidence="2" type="ORF">K8U88_07420</name>
</gene>
<accession>A0A921F1G0</accession>
<dbReference type="Proteomes" id="UP000721920">
    <property type="component" value="Unassembled WGS sequence"/>
</dbReference>
<reference evidence="2" key="1">
    <citation type="journal article" date="2021" name="PeerJ">
        <title>Extensive microbial diversity within the chicken gut microbiome revealed by metagenomics and culture.</title>
        <authorList>
            <person name="Gilroy R."/>
            <person name="Ravi A."/>
            <person name="Getino M."/>
            <person name="Pursley I."/>
            <person name="Horton D.L."/>
            <person name="Alikhan N.F."/>
            <person name="Baker D."/>
            <person name="Gharbi K."/>
            <person name="Hall N."/>
            <person name="Watson M."/>
            <person name="Adriaenssens E.M."/>
            <person name="Foster-Nyarko E."/>
            <person name="Jarju S."/>
            <person name="Secka A."/>
            <person name="Antonio M."/>
            <person name="Oren A."/>
            <person name="Chaudhuri R.R."/>
            <person name="La Ragione R."/>
            <person name="Hildebrand F."/>
            <person name="Pallen M.J."/>
        </authorList>
    </citation>
    <scope>NUCLEOTIDE SEQUENCE</scope>
    <source>
        <strain evidence="2">CHK173-2145</strain>
    </source>
</reference>
<dbReference type="GO" id="GO:0003677">
    <property type="term" value="F:DNA binding"/>
    <property type="evidence" value="ECO:0007669"/>
    <property type="project" value="InterPro"/>
</dbReference>
<dbReference type="Gene3D" id="1.10.260.40">
    <property type="entry name" value="lambda repressor-like DNA-binding domains"/>
    <property type="match status" value="1"/>
</dbReference>
<evidence type="ECO:0000259" key="1">
    <source>
        <dbReference type="PROSITE" id="PS50943"/>
    </source>
</evidence>
<dbReference type="InterPro" id="IPR010982">
    <property type="entry name" value="Lambda_DNA-bd_dom_sf"/>
</dbReference>
<dbReference type="InterPro" id="IPR001387">
    <property type="entry name" value="Cro/C1-type_HTH"/>
</dbReference>
<organism evidence="2 3">
    <name type="scientific">Levilactobacillus hammesii</name>
    <dbReference type="NCBI Taxonomy" id="267633"/>
    <lineage>
        <taxon>Bacteria</taxon>
        <taxon>Bacillati</taxon>
        <taxon>Bacillota</taxon>
        <taxon>Bacilli</taxon>
        <taxon>Lactobacillales</taxon>
        <taxon>Lactobacillaceae</taxon>
        <taxon>Levilactobacillus</taxon>
    </lineage>
</organism>
<dbReference type="CDD" id="cd00093">
    <property type="entry name" value="HTH_XRE"/>
    <property type="match status" value="1"/>
</dbReference>